<feature type="transmembrane region" description="Helical" evidence="1">
    <location>
        <begin position="186"/>
        <end position="207"/>
    </location>
</feature>
<protein>
    <submittedName>
        <fullName evidence="2">Uncharacterized protein</fullName>
    </submittedName>
</protein>
<dbReference type="EMBL" id="JBHUCX010000054">
    <property type="protein sequence ID" value="MFD1676365.1"/>
    <property type="molecule type" value="Genomic_DNA"/>
</dbReference>
<gene>
    <name evidence="2" type="ORF">ACFSB2_16815</name>
</gene>
<keyword evidence="1" id="KW-0812">Transmembrane</keyword>
<comment type="caution">
    <text evidence="2">The sequence shown here is derived from an EMBL/GenBank/DDBJ whole genome shotgun (WGS) entry which is preliminary data.</text>
</comment>
<feature type="transmembrane region" description="Helical" evidence="1">
    <location>
        <begin position="107"/>
        <end position="129"/>
    </location>
</feature>
<feature type="transmembrane region" description="Helical" evidence="1">
    <location>
        <begin position="219"/>
        <end position="241"/>
    </location>
</feature>
<keyword evidence="1" id="KW-1133">Transmembrane helix</keyword>
<organism evidence="2 3">
    <name type="scientific">Alicyclobacillus fodiniaquatilis</name>
    <dbReference type="NCBI Taxonomy" id="1661150"/>
    <lineage>
        <taxon>Bacteria</taxon>
        <taxon>Bacillati</taxon>
        <taxon>Bacillota</taxon>
        <taxon>Bacilli</taxon>
        <taxon>Bacillales</taxon>
        <taxon>Alicyclobacillaceae</taxon>
        <taxon>Alicyclobacillus</taxon>
    </lineage>
</organism>
<accession>A0ABW4JKR7</accession>
<reference evidence="3" key="1">
    <citation type="journal article" date="2019" name="Int. J. Syst. Evol. Microbiol.">
        <title>The Global Catalogue of Microorganisms (GCM) 10K type strain sequencing project: providing services to taxonomists for standard genome sequencing and annotation.</title>
        <authorList>
            <consortium name="The Broad Institute Genomics Platform"/>
            <consortium name="The Broad Institute Genome Sequencing Center for Infectious Disease"/>
            <person name="Wu L."/>
            <person name="Ma J."/>
        </authorList>
    </citation>
    <scope>NUCLEOTIDE SEQUENCE [LARGE SCALE GENOMIC DNA]</scope>
    <source>
        <strain evidence="3">CGMCC 1.12286</strain>
    </source>
</reference>
<keyword evidence="3" id="KW-1185">Reference proteome</keyword>
<proteinExistence type="predicted"/>
<sequence>MIFLVAAFEQSVWMEALKLQRQLNRSSVVRNERMTAIAGTILFILIVTQLIITANLHALLSVHIFVGVLLSGPIVIKMFSTGFKFVRYYTRNPIFVKSGTPNIWLRLLAPFLVLMTLLVFISGFSLAIIGPTHMGLFFTIHAASVAIWLPLVAVHIYAHIRRATRVTFSDLRQHTSFRVKGRNGRLGINLAGLIMGAIAAMVMIPVSETWDHWRISPGFPIPLTLGLFAAVFGVFIATPLLRGVNKEQQ</sequence>
<feature type="transmembrane region" description="Helical" evidence="1">
    <location>
        <begin position="34"/>
        <end position="52"/>
    </location>
</feature>
<name>A0ABW4JKR7_9BACL</name>
<dbReference type="Proteomes" id="UP001597079">
    <property type="component" value="Unassembled WGS sequence"/>
</dbReference>
<keyword evidence="1" id="KW-0472">Membrane</keyword>
<evidence type="ECO:0000256" key="1">
    <source>
        <dbReference type="SAM" id="Phobius"/>
    </source>
</evidence>
<feature type="transmembrane region" description="Helical" evidence="1">
    <location>
        <begin position="64"/>
        <end position="86"/>
    </location>
</feature>
<evidence type="ECO:0000313" key="2">
    <source>
        <dbReference type="EMBL" id="MFD1676365.1"/>
    </source>
</evidence>
<feature type="transmembrane region" description="Helical" evidence="1">
    <location>
        <begin position="135"/>
        <end position="158"/>
    </location>
</feature>
<evidence type="ECO:0000313" key="3">
    <source>
        <dbReference type="Proteomes" id="UP001597079"/>
    </source>
</evidence>
<dbReference type="RefSeq" id="WP_377944265.1">
    <property type="nucleotide sequence ID" value="NZ_JBHUCX010000054.1"/>
</dbReference>